<sequence>MFGEVNRFVFENHFEYGMIFLNYQLNFNLKSVLLINTLNEKRI</sequence>
<dbReference type="STRING" id="1321606.SAMD00020551_2837"/>
<keyword evidence="2" id="KW-1185">Reference proteome</keyword>
<gene>
    <name evidence="1" type="ORF">SAMD00020551_2837</name>
</gene>
<dbReference type="Proteomes" id="UP000031014">
    <property type="component" value="Unassembled WGS sequence"/>
</dbReference>
<proteinExistence type="predicted"/>
<comment type="caution">
    <text evidence="1">The sequence shown here is derived from an EMBL/GenBank/DDBJ whole genome shotgun (WGS) entry which is preliminary data.</text>
</comment>
<accession>A0A0A8X5X5</accession>
<organism evidence="1 2">
    <name type="scientific">Mesobacillus selenatarsenatis (strain DSM 18680 / JCM 14380 / FERM P-15431 / SF-1)</name>
    <dbReference type="NCBI Taxonomy" id="1321606"/>
    <lineage>
        <taxon>Bacteria</taxon>
        <taxon>Bacillati</taxon>
        <taxon>Bacillota</taxon>
        <taxon>Bacilli</taxon>
        <taxon>Bacillales</taxon>
        <taxon>Bacillaceae</taxon>
        <taxon>Mesobacillus</taxon>
    </lineage>
</organism>
<reference evidence="1 2" key="1">
    <citation type="submission" date="2013-06" db="EMBL/GenBank/DDBJ databases">
        <title>Whole genome shotgun sequence of Bacillus selenatarsenatis SF-1.</title>
        <authorList>
            <person name="Kuroda M."/>
            <person name="Sei K."/>
            <person name="Yamashita M."/>
            <person name="Ike M."/>
        </authorList>
    </citation>
    <scope>NUCLEOTIDE SEQUENCE [LARGE SCALE GENOMIC DNA]</scope>
    <source>
        <strain evidence="1 2">SF-1</strain>
    </source>
</reference>
<dbReference type="EMBL" id="BASE01000066">
    <property type="protein sequence ID" value="GAM14684.1"/>
    <property type="molecule type" value="Genomic_DNA"/>
</dbReference>
<dbReference type="AlphaFoldDB" id="A0A0A8X5X5"/>
<evidence type="ECO:0000313" key="1">
    <source>
        <dbReference type="EMBL" id="GAM14684.1"/>
    </source>
</evidence>
<evidence type="ECO:0000313" key="2">
    <source>
        <dbReference type="Proteomes" id="UP000031014"/>
    </source>
</evidence>
<name>A0A0A8X5X5_MESS1</name>
<protein>
    <submittedName>
        <fullName evidence="1">Uncharacterized protein</fullName>
    </submittedName>
</protein>